<gene>
    <name evidence="1" type="ORF">DFR29_12346</name>
</gene>
<proteinExistence type="predicted"/>
<name>A0A4R6YKY5_9GAMM</name>
<reference evidence="1 2" key="1">
    <citation type="submission" date="2019-03" db="EMBL/GenBank/DDBJ databases">
        <title>Genomic Encyclopedia of Type Strains, Phase IV (KMG-IV): sequencing the most valuable type-strain genomes for metagenomic binning, comparative biology and taxonomic classification.</title>
        <authorList>
            <person name="Goeker M."/>
        </authorList>
    </citation>
    <scope>NUCLEOTIDE SEQUENCE [LARGE SCALE GENOMIC DNA]</scope>
    <source>
        <strain evidence="1 2">DSM 21667</strain>
    </source>
</reference>
<dbReference type="RefSeq" id="WP_208113744.1">
    <property type="nucleotide sequence ID" value="NZ_SNZH01000023.1"/>
</dbReference>
<dbReference type="AlphaFoldDB" id="A0A4R6YKY5"/>
<protein>
    <submittedName>
        <fullName evidence="1">Uncharacterized protein</fullName>
    </submittedName>
</protein>
<keyword evidence="2" id="KW-1185">Reference proteome</keyword>
<accession>A0A4R6YKY5</accession>
<dbReference type="EMBL" id="SNZH01000023">
    <property type="protein sequence ID" value="TDR37872.1"/>
    <property type="molecule type" value="Genomic_DNA"/>
</dbReference>
<sequence length="203" mass="20717">MEHTGKNSLQDLSSIGREIGTGRLRSVATAVRAVIALAAVFGASSAMAQGGICLSDCGDSYPGGWDIYGGGGAGGGTGGIGGGDPCGWGGCGGGDGPSDQGGGYGPDLMPVGGVVHSVDNNQYSQNPATCQSTPDERMTHASQDIALYYSEHQFSVRIGHIMEVEYDDGSKERYILTSRPNSTMGEIWLERVPGSMSGCSTGA</sequence>
<dbReference type="Proteomes" id="UP000295293">
    <property type="component" value="Unassembled WGS sequence"/>
</dbReference>
<organism evidence="1 2">
    <name type="scientific">Tahibacter aquaticus</name>
    <dbReference type="NCBI Taxonomy" id="520092"/>
    <lineage>
        <taxon>Bacteria</taxon>
        <taxon>Pseudomonadati</taxon>
        <taxon>Pseudomonadota</taxon>
        <taxon>Gammaproteobacteria</taxon>
        <taxon>Lysobacterales</taxon>
        <taxon>Rhodanobacteraceae</taxon>
        <taxon>Tahibacter</taxon>
    </lineage>
</organism>
<evidence type="ECO:0000313" key="1">
    <source>
        <dbReference type="EMBL" id="TDR37872.1"/>
    </source>
</evidence>
<comment type="caution">
    <text evidence="1">The sequence shown here is derived from an EMBL/GenBank/DDBJ whole genome shotgun (WGS) entry which is preliminary data.</text>
</comment>
<evidence type="ECO:0000313" key="2">
    <source>
        <dbReference type="Proteomes" id="UP000295293"/>
    </source>
</evidence>